<dbReference type="SUPFAM" id="SSF47473">
    <property type="entry name" value="EF-hand"/>
    <property type="match status" value="1"/>
</dbReference>
<keyword evidence="5" id="KW-0966">Cell projection</keyword>
<dbReference type="InterPro" id="IPR006602">
    <property type="entry name" value="DM10_dom"/>
</dbReference>
<feature type="domain" description="DM10" evidence="6">
    <location>
        <begin position="198"/>
        <end position="335"/>
    </location>
</feature>
<dbReference type="PROSITE" id="PS51336">
    <property type="entry name" value="DM10"/>
    <property type="match status" value="3"/>
</dbReference>
<dbReference type="Proteomes" id="UP000325440">
    <property type="component" value="Unassembled WGS sequence"/>
</dbReference>
<dbReference type="SMART" id="SM00676">
    <property type="entry name" value="DM10"/>
    <property type="match status" value="2"/>
</dbReference>
<evidence type="ECO:0000256" key="2">
    <source>
        <dbReference type="ARBA" id="ARBA00022490"/>
    </source>
</evidence>
<dbReference type="EMBL" id="CABPRJ010000501">
    <property type="protein sequence ID" value="VVC29889.1"/>
    <property type="molecule type" value="Genomic_DNA"/>
</dbReference>
<evidence type="ECO:0000313" key="7">
    <source>
        <dbReference type="EMBL" id="VVC29889.1"/>
    </source>
</evidence>
<dbReference type="Gene3D" id="2.30.29.170">
    <property type="match status" value="3"/>
</dbReference>
<sequence length="690" mass="80679">MMDGTRMLTDKRKPLIVNTDVAAAMSADGKNVENKRNWMVLDKETLCFNAYYKTKIFNGPKDMDVNVRKMNIIYFLVDETIKVNETKQPNSGTAQGCFIKRQLIPLPGGNQKTGPYYKVTDLIIGETVNFYGKQLHITGANDYTRDFLLKMGMVIKDNETVPIDPYFTYRKRTELDPLPKIKSIKYKNYQSLQLDDDTCSILRFKGYSEEKNGHNVRNLHILYYLVDDTIEIREMIEKTKSCKQECVVFLKRQKIPKNGPWCVFPGQNIKQNLLNSITNASDSTYYMLDRHSLKPAVEHIHYTDLFIGATFSAKGNDVVLTECNEVTEQFYVDNLGVDVNVFKASQNESEVKQENTDKTIEAEIDKNNSVLRETLLIRIKEPIVFGFDIRLNNCSDPSNPMRKFSLKYYLNDAQFSIYECKELVAGLRGGYFLSKRGFNEKDQKKFTFQELAVGLNIYVNGFEFKIIDVDENTLKFFINNPEEFPHSNFEALFCKTHSFIKERFQSIDEFFTQAFQDRELVNRDEFRQIMSFNKKLDDHTGVVLAFIYKRKEPYEPYTSNDFQNVVQDILRRAQFIHFDGLKRNLRSRKLTSDKKDYVLIKEAIKAVKSCKIPLSSEVINLIFNEFKHEEQDIVNYEEMVDWLDYITNPVQQQRVFANDVLFVKPKKPWVKVKEFVDDLKKKDDKYFKAK</sequence>
<evidence type="ECO:0000256" key="4">
    <source>
        <dbReference type="ARBA" id="ARBA00023212"/>
    </source>
</evidence>
<evidence type="ECO:0000313" key="8">
    <source>
        <dbReference type="Proteomes" id="UP000325440"/>
    </source>
</evidence>
<feature type="domain" description="DM10" evidence="6">
    <location>
        <begin position="381"/>
        <end position="481"/>
    </location>
</feature>
<evidence type="ECO:0000256" key="5">
    <source>
        <dbReference type="ARBA" id="ARBA00023273"/>
    </source>
</evidence>
<proteinExistence type="predicted"/>
<name>A0A5E4MEQ6_9HEMI</name>
<organism evidence="7 8">
    <name type="scientific">Cinara cedri</name>
    <dbReference type="NCBI Taxonomy" id="506608"/>
    <lineage>
        <taxon>Eukaryota</taxon>
        <taxon>Metazoa</taxon>
        <taxon>Ecdysozoa</taxon>
        <taxon>Arthropoda</taxon>
        <taxon>Hexapoda</taxon>
        <taxon>Insecta</taxon>
        <taxon>Pterygota</taxon>
        <taxon>Neoptera</taxon>
        <taxon>Paraneoptera</taxon>
        <taxon>Hemiptera</taxon>
        <taxon>Sternorrhyncha</taxon>
        <taxon>Aphidomorpha</taxon>
        <taxon>Aphidoidea</taxon>
        <taxon>Aphididae</taxon>
        <taxon>Lachninae</taxon>
        <taxon>Cinara</taxon>
    </lineage>
</organism>
<keyword evidence="3" id="KW-0677">Repeat</keyword>
<keyword evidence="4" id="KW-0206">Cytoskeleton</keyword>
<dbReference type="InterPro" id="IPR040193">
    <property type="entry name" value="EFHC1/EFHC2/EFHB"/>
</dbReference>
<evidence type="ECO:0000256" key="3">
    <source>
        <dbReference type="ARBA" id="ARBA00022737"/>
    </source>
</evidence>
<keyword evidence="2" id="KW-0963">Cytoplasm</keyword>
<evidence type="ECO:0000256" key="1">
    <source>
        <dbReference type="ARBA" id="ARBA00004430"/>
    </source>
</evidence>
<dbReference type="AlphaFoldDB" id="A0A5E4MEQ6"/>
<evidence type="ECO:0000259" key="6">
    <source>
        <dbReference type="PROSITE" id="PS51336"/>
    </source>
</evidence>
<dbReference type="Pfam" id="PF06565">
    <property type="entry name" value="DM10_dom"/>
    <property type="match status" value="3"/>
</dbReference>
<dbReference type="InterPro" id="IPR011992">
    <property type="entry name" value="EF-hand-dom_pair"/>
</dbReference>
<comment type="subcellular location">
    <subcellularLocation>
        <location evidence="1">Cytoplasm</location>
        <location evidence="1">Cytoskeleton</location>
        <location evidence="1">Cilium axoneme</location>
    </subcellularLocation>
</comment>
<dbReference type="OrthoDB" id="6360546at2759"/>
<dbReference type="FunFam" id="2.30.29.170:FF:000004">
    <property type="entry name" value="EF-hand domain containing 2"/>
    <property type="match status" value="1"/>
</dbReference>
<gene>
    <name evidence="7" type="ORF">CINCED_3A010223</name>
</gene>
<protein>
    <recommendedName>
        <fullName evidence="6">DM10 domain-containing protein</fullName>
    </recommendedName>
</protein>
<keyword evidence="8" id="KW-1185">Reference proteome</keyword>
<feature type="domain" description="DM10" evidence="6">
    <location>
        <begin position="42"/>
        <end position="152"/>
    </location>
</feature>
<reference evidence="7 8" key="1">
    <citation type="submission" date="2019-08" db="EMBL/GenBank/DDBJ databases">
        <authorList>
            <person name="Alioto T."/>
            <person name="Alioto T."/>
            <person name="Gomez Garrido J."/>
        </authorList>
    </citation>
    <scope>NUCLEOTIDE SEQUENCE [LARGE SCALE GENOMIC DNA]</scope>
</reference>
<dbReference type="PANTHER" id="PTHR12086">
    <property type="entry name" value="EF-HAND DOMAIN C-TERMINAL CONTAINING PROTEIN"/>
    <property type="match status" value="1"/>
</dbReference>
<accession>A0A5E4MEQ6</accession>
<dbReference type="GO" id="GO:0005930">
    <property type="term" value="C:axoneme"/>
    <property type="evidence" value="ECO:0007669"/>
    <property type="project" value="UniProtKB-SubCell"/>
</dbReference>